<dbReference type="Pfam" id="PF01855">
    <property type="entry name" value="POR_N"/>
    <property type="match status" value="1"/>
</dbReference>
<dbReference type="InterPro" id="IPR002880">
    <property type="entry name" value="Pyrv_Fd/Flavodoxin_OxRdtase_N"/>
</dbReference>
<dbReference type="InterPro" id="IPR053400">
    <property type="entry name" value="2-oxoacid_Fdx_oxidoreductase"/>
</dbReference>
<keyword evidence="3" id="KW-0560">Oxidoreductase</keyword>
<dbReference type="NCBIfam" id="TIGR03710">
    <property type="entry name" value="OAFO_sf"/>
    <property type="match status" value="1"/>
</dbReference>
<dbReference type="EC" id="1.2.7.11" evidence="2"/>
<dbReference type="SUPFAM" id="SSF53323">
    <property type="entry name" value="Pyruvate-ferredoxin oxidoreductase, PFOR, domain III"/>
    <property type="match status" value="1"/>
</dbReference>
<organism evidence="9 10">
    <name type="scientific">Pyrobaculum aerophilum</name>
    <dbReference type="NCBI Taxonomy" id="13773"/>
    <lineage>
        <taxon>Archaea</taxon>
        <taxon>Thermoproteota</taxon>
        <taxon>Thermoprotei</taxon>
        <taxon>Thermoproteales</taxon>
        <taxon>Thermoproteaceae</taxon>
        <taxon>Pyrobaculum</taxon>
    </lineage>
</organism>
<keyword evidence="4" id="KW-0670">Pyruvate</keyword>
<dbReference type="Gene3D" id="3.40.50.920">
    <property type="match status" value="1"/>
</dbReference>
<evidence type="ECO:0000256" key="3">
    <source>
        <dbReference type="ARBA" id="ARBA00023002"/>
    </source>
</evidence>
<dbReference type="SUPFAM" id="SSF52922">
    <property type="entry name" value="TK C-terminal domain-like"/>
    <property type="match status" value="1"/>
</dbReference>
<protein>
    <recommendedName>
        <fullName evidence="2">2-oxoacid oxidoreductase (ferredoxin)</fullName>
        <ecNumber evidence="2">1.2.7.11</ecNumber>
    </recommendedName>
</protein>
<sequence>MEFRFILGGPQGGGLETAAEVLSAAFAREGYGVFIDREYFSNIKGRHSYLHGTVRADGHPRYLDYPVNLVSGLDAETVFTHFADLQPGGYLVYNSDDDDVLFTSIPSIEAELKERLAHTFKEAGVDGSVKSVANFLRNNGVRVIPISYGDLLEEAKSRIPIRPGQLSRYLSAIVVGFVAALAGISPDSLDFALKRRFGESEIYQHNKVVAELAGSKIPERGALRPGEPSLQGEVLLATGNEVVGMAKIVAGVRFQSYYPITPAADESFFLEGHENLDTGPLVVLQTEDEIAAITTAIGAALAGARAATATSGPGFDLMVEGLGWAGMNEVPVVITYYQRGGPSTGLPTRGSQSDLLSAVFASHGEFPRLVMASGDHEEAFQDVIDAFNYAERYQTPVIHLLDKFTANTVATMPLPDVERLKIDRGLWAPRGVKNYKRFELNGPISLRSALGENVMWYTGDEHDEYGHITEDPVMRRRMYEKRMAKLKLAEEEIPEGRRYAVYGSDSPKVLLVGWGFVKGAALKALERLEGEGVRAAYFHIRMFLPFPKEALRKYVEEAEVAVAVEHSYSSQAALLASMLAGVRIDRHILKYTGRPIYVGELVEGVRRVLKGESRVVLDYGH</sequence>
<evidence type="ECO:0000256" key="2">
    <source>
        <dbReference type="ARBA" id="ARBA00012691"/>
    </source>
</evidence>
<dbReference type="InterPro" id="IPR033412">
    <property type="entry name" value="PFOR_II"/>
</dbReference>
<dbReference type="PANTHER" id="PTHR32154">
    <property type="entry name" value="PYRUVATE-FLAVODOXIN OXIDOREDUCTASE-RELATED"/>
    <property type="match status" value="1"/>
</dbReference>
<dbReference type="InterPro" id="IPR009014">
    <property type="entry name" value="Transketo_C/PFOR_II"/>
</dbReference>
<feature type="domain" description="Pyruvate flavodoxin/ferredoxin oxidoreductase pyrimidine binding" evidence="7">
    <location>
        <begin position="246"/>
        <end position="479"/>
    </location>
</feature>
<evidence type="ECO:0000259" key="7">
    <source>
        <dbReference type="Pfam" id="PF01855"/>
    </source>
</evidence>
<evidence type="ECO:0000313" key="9">
    <source>
        <dbReference type="EMBL" id="RFA99308.1"/>
    </source>
</evidence>
<evidence type="ECO:0000256" key="1">
    <source>
        <dbReference type="ARBA" id="ARBA00011631"/>
    </source>
</evidence>
<dbReference type="Pfam" id="PF01558">
    <property type="entry name" value="POR"/>
    <property type="match status" value="1"/>
</dbReference>
<dbReference type="InterPro" id="IPR002869">
    <property type="entry name" value="Pyrv_flavodox_OxRed_cen"/>
</dbReference>
<dbReference type="EMBL" id="NMUF01000007">
    <property type="protein sequence ID" value="RFA99308.1"/>
    <property type="molecule type" value="Genomic_DNA"/>
</dbReference>
<dbReference type="InterPro" id="IPR019752">
    <property type="entry name" value="Pyrv/ketoisovalerate_OxRed_cat"/>
</dbReference>
<dbReference type="FunFam" id="3.40.50.970:FF:000022">
    <property type="entry name" value="2-oxoglutarate ferredoxin oxidoreductase alpha subunit"/>
    <property type="match status" value="1"/>
</dbReference>
<evidence type="ECO:0000259" key="8">
    <source>
        <dbReference type="Pfam" id="PF17147"/>
    </source>
</evidence>
<evidence type="ECO:0000256" key="4">
    <source>
        <dbReference type="ARBA" id="ARBA00023317"/>
    </source>
</evidence>
<evidence type="ECO:0000256" key="5">
    <source>
        <dbReference type="ARBA" id="ARBA00048893"/>
    </source>
</evidence>
<dbReference type="FunFam" id="3.40.50.920:FF:000009">
    <property type="entry name" value="2-oxoglutarate ferredoxin oxidoreductase subunit alpha"/>
    <property type="match status" value="1"/>
</dbReference>
<dbReference type="InterPro" id="IPR050722">
    <property type="entry name" value="Pyruvate:ferred/Flavod_OxRd"/>
</dbReference>
<comment type="caution">
    <text evidence="9">The sequence shown here is derived from an EMBL/GenBank/DDBJ whole genome shotgun (WGS) entry which is preliminary data.</text>
</comment>
<dbReference type="InterPro" id="IPR029061">
    <property type="entry name" value="THDP-binding"/>
</dbReference>
<feature type="domain" description="Pyruvate:ferredoxin oxidoreductase core" evidence="8">
    <location>
        <begin position="509"/>
        <end position="574"/>
    </location>
</feature>
<evidence type="ECO:0000259" key="6">
    <source>
        <dbReference type="Pfam" id="PF01558"/>
    </source>
</evidence>
<dbReference type="RefSeq" id="WP_116430433.1">
    <property type="nucleotide sequence ID" value="NZ_NMUF01000007.1"/>
</dbReference>
<dbReference type="Pfam" id="PF17147">
    <property type="entry name" value="PFOR_II"/>
    <property type="match status" value="1"/>
</dbReference>
<comment type="catalytic activity">
    <reaction evidence="5">
        <text>a 2-oxocarboxylate + 2 oxidized [2Fe-2S]-[ferredoxin] + CoA = an acyl-CoA + 2 reduced [2Fe-2S]-[ferredoxin] + CO2 + H(+)</text>
        <dbReference type="Rhea" id="RHEA:42316"/>
        <dbReference type="Rhea" id="RHEA-COMP:10000"/>
        <dbReference type="Rhea" id="RHEA-COMP:10001"/>
        <dbReference type="ChEBI" id="CHEBI:15378"/>
        <dbReference type="ChEBI" id="CHEBI:16526"/>
        <dbReference type="ChEBI" id="CHEBI:33737"/>
        <dbReference type="ChEBI" id="CHEBI:33738"/>
        <dbReference type="ChEBI" id="CHEBI:35179"/>
        <dbReference type="ChEBI" id="CHEBI:57287"/>
        <dbReference type="ChEBI" id="CHEBI:58342"/>
        <dbReference type="EC" id="1.2.7.11"/>
    </reaction>
</comment>
<comment type="subunit">
    <text evidence="1">Heterodimer composed of an alpha and a beta subunit.</text>
</comment>
<dbReference type="OrthoDB" id="31112at2157"/>
<dbReference type="NCBIfam" id="NF041170">
    <property type="entry name" value="Oxoac_fdxalpha_Archa"/>
    <property type="match status" value="1"/>
</dbReference>
<proteinExistence type="predicted"/>
<name>A0A371R5F9_9CREN</name>
<dbReference type="AlphaFoldDB" id="A0A371R5F9"/>
<dbReference type="SUPFAM" id="SSF52518">
    <property type="entry name" value="Thiamin diphosphate-binding fold (THDP-binding)"/>
    <property type="match status" value="1"/>
</dbReference>
<dbReference type="Gene3D" id="3.40.920.10">
    <property type="entry name" value="Pyruvate-ferredoxin oxidoreductase, PFOR, domain III"/>
    <property type="match status" value="1"/>
</dbReference>
<feature type="domain" description="Pyruvate/ketoisovalerate oxidoreductase catalytic" evidence="6">
    <location>
        <begin position="12"/>
        <end position="213"/>
    </location>
</feature>
<dbReference type="GO" id="GO:0006979">
    <property type="term" value="P:response to oxidative stress"/>
    <property type="evidence" value="ECO:0007669"/>
    <property type="project" value="TreeGrafter"/>
</dbReference>
<dbReference type="PANTHER" id="PTHR32154:SF16">
    <property type="entry name" value="PYRUVATE FLAVODOXIN_FERREDOXIN OXIDOREDUCTASE DOMAIN PROTEIN"/>
    <property type="match status" value="1"/>
</dbReference>
<dbReference type="InterPro" id="IPR022367">
    <property type="entry name" value="2-oxoacid/accept_OxRdtase_asu"/>
</dbReference>
<dbReference type="GO" id="GO:0019164">
    <property type="term" value="F:pyruvate synthase activity"/>
    <property type="evidence" value="ECO:0007669"/>
    <property type="project" value="UniProtKB-ARBA"/>
</dbReference>
<dbReference type="CDD" id="cd07034">
    <property type="entry name" value="TPP_PYR_PFOR_IOR-alpha_like"/>
    <property type="match status" value="1"/>
</dbReference>
<dbReference type="GO" id="GO:0018491">
    <property type="term" value="F:2-oxobutyrate synthase activity"/>
    <property type="evidence" value="ECO:0007669"/>
    <property type="project" value="UniProtKB-ARBA"/>
</dbReference>
<accession>A0A371R5F9</accession>
<evidence type="ECO:0000313" key="10">
    <source>
        <dbReference type="Proteomes" id="UP000256877"/>
    </source>
</evidence>
<dbReference type="Gene3D" id="3.40.50.970">
    <property type="match status" value="1"/>
</dbReference>
<reference evidence="9 10" key="1">
    <citation type="submission" date="2017-07" db="EMBL/GenBank/DDBJ databases">
        <title>Draft genome sequence of aerobic hyperthermophilic archaea, Pyrobaculum aerophilum YKB31 and YKB32.</title>
        <authorList>
            <person name="Mochizuki T."/>
            <person name="Berliner A.J."/>
            <person name="Yoshida-Takashima Y."/>
            <person name="Takaki Y."/>
            <person name="Nunoura T."/>
            <person name="Takai K."/>
        </authorList>
    </citation>
    <scope>NUCLEOTIDE SEQUENCE [LARGE SCALE GENOMIC DNA]</scope>
    <source>
        <strain evidence="9 10">YKB32</strain>
    </source>
</reference>
<dbReference type="Proteomes" id="UP000256877">
    <property type="component" value="Unassembled WGS sequence"/>
</dbReference>
<gene>
    <name evidence="9" type="ORF">CGL52_03790</name>
</gene>